<dbReference type="SUPFAM" id="SSF55681">
    <property type="entry name" value="Class II aaRS and biotin synthetases"/>
    <property type="match status" value="1"/>
</dbReference>
<comment type="subunit">
    <text evidence="7">Homodimer.</text>
</comment>
<keyword evidence="2 7" id="KW-0436">Ligase</keyword>
<feature type="binding site" evidence="7">
    <location>
        <position position="471"/>
    </location>
    <ligand>
        <name>ATP</name>
        <dbReference type="ChEBI" id="CHEBI:30616"/>
    </ligand>
</feature>
<sequence>MSRTLINDCLNKIGEKVILNGWIANIRDHGHIAFIDLRDWSGNIQVVTNEKIEFGKEWVMEIEGVVKKRDEKAINLKVPTGTIEIEATKITILNKSDVPPFPLDSDGTELEENLRLKYRYLDLRRNRLANIIKKKHKYILAVRNWMDQNGFTEVITPLLTTSSPEGARDFLIPSRIHKGKFFVLPQAPQQFKQLLMVSGVDKYFQIAPCARDEDPRADRHAGVFYQIDIEISFPTTDILFSAAEKLMQDTIATVAPQKKIAIFPFPRITHTDAINIYGTDKPDIRFGLELQDVTELLKNKTDFNVFNNADVIKSIVVTSGGSFSKTQIKKLEELAKEKGARGLAYAKVTSNNLDIGISRFLSPDIQKSLIENLKAKDGDLLIFVADNINIVNKSLGLVRNYLGTLLKLTNPNELSFVWITGFPFYEINDEGKLDFGHNPFSMPKGGAQSLDATDPLSIESLQYDLVLNGYELASGSIRNHEPETMVKAFEKVGYGREEVIKKFGGLYNAFHFGAPPHGGWAIGIDRLLMILLDESNIRDIYVFPLSSNGVDVLMGAPGDVDPQQLDDVGLSIKPEVLRKLSNEKI</sequence>
<dbReference type="InterPro" id="IPR004364">
    <property type="entry name" value="Aa-tRNA-synt_II"/>
</dbReference>
<comment type="caution">
    <text evidence="9">The sequence shown here is derived from an EMBL/GenBank/DDBJ whole genome shotgun (WGS) entry which is preliminary data.</text>
</comment>
<dbReference type="EMBL" id="MNZO01000050">
    <property type="protein sequence ID" value="OIP86523.1"/>
    <property type="molecule type" value="Genomic_DNA"/>
</dbReference>
<evidence type="ECO:0000256" key="3">
    <source>
        <dbReference type="ARBA" id="ARBA00022741"/>
    </source>
</evidence>
<name>A0A1J5HQ11_9BACT</name>
<feature type="binding site" evidence="7">
    <location>
        <position position="478"/>
    </location>
    <ligand>
        <name>L-aspartate</name>
        <dbReference type="ChEBI" id="CHEBI:29991"/>
    </ligand>
</feature>
<dbReference type="InterPro" id="IPR002312">
    <property type="entry name" value="Asp/Asn-tRNA-synth_IIb"/>
</dbReference>
<dbReference type="GO" id="GO:0004815">
    <property type="term" value="F:aspartate-tRNA ligase activity"/>
    <property type="evidence" value="ECO:0007669"/>
    <property type="project" value="UniProtKB-UniRule"/>
</dbReference>
<evidence type="ECO:0000256" key="5">
    <source>
        <dbReference type="ARBA" id="ARBA00022917"/>
    </source>
</evidence>
<protein>
    <recommendedName>
        <fullName evidence="7">Aspartate--tRNA(Asp/Asn) ligase</fullName>
        <ecNumber evidence="7">6.1.1.23</ecNumber>
    </recommendedName>
    <alternativeName>
        <fullName evidence="7">Aspartyl-tRNA synthetase</fullName>
        <shortName evidence="7">AspRS</shortName>
    </alternativeName>
    <alternativeName>
        <fullName evidence="7">Non-discriminating aspartyl-tRNA synthetase</fullName>
        <shortName evidence="7">ND-AspRS</shortName>
    </alternativeName>
</protein>
<dbReference type="PANTHER" id="PTHR22594:SF5">
    <property type="entry name" value="ASPARTATE--TRNA LIGASE, MITOCHONDRIAL"/>
    <property type="match status" value="1"/>
</dbReference>
<feature type="binding site" evidence="7">
    <location>
        <begin position="523"/>
        <end position="526"/>
    </location>
    <ligand>
        <name>ATP</name>
        <dbReference type="ChEBI" id="CHEBI:30616"/>
    </ligand>
</feature>
<evidence type="ECO:0000256" key="1">
    <source>
        <dbReference type="ARBA" id="ARBA00006303"/>
    </source>
</evidence>
<dbReference type="GO" id="GO:0003676">
    <property type="term" value="F:nucleic acid binding"/>
    <property type="evidence" value="ECO:0007669"/>
    <property type="project" value="InterPro"/>
</dbReference>
<dbReference type="EC" id="6.1.1.23" evidence="7"/>
<dbReference type="NCBIfam" id="NF001750">
    <property type="entry name" value="PRK00476.1"/>
    <property type="match status" value="1"/>
</dbReference>
<dbReference type="Gene3D" id="3.30.1360.30">
    <property type="entry name" value="GAD-like domain"/>
    <property type="match status" value="1"/>
</dbReference>
<organism evidence="9 10">
    <name type="scientific">Candidatus Shapirobacteria bacterium CG2_30_35_20</name>
    <dbReference type="NCBI Taxonomy" id="1805376"/>
    <lineage>
        <taxon>Bacteria</taxon>
        <taxon>Candidatus Shapironibacteriota</taxon>
    </lineage>
</organism>
<dbReference type="SUPFAM" id="SSF55261">
    <property type="entry name" value="GAD domain-like"/>
    <property type="match status" value="1"/>
</dbReference>
<gene>
    <name evidence="7" type="primary">aspS</name>
    <name evidence="9" type="ORF">AUK05_03480</name>
</gene>
<feature type="site" description="Important for tRNA non-discrimination" evidence="7">
    <location>
        <position position="29"/>
    </location>
</feature>
<comment type="caution">
    <text evidence="7">Lacks conserved residue(s) required for the propagation of feature annotation.</text>
</comment>
<evidence type="ECO:0000313" key="10">
    <source>
        <dbReference type="Proteomes" id="UP000182344"/>
    </source>
</evidence>
<dbReference type="GO" id="GO:0050560">
    <property type="term" value="F:aspartate-tRNA(Asn) ligase activity"/>
    <property type="evidence" value="ECO:0007669"/>
    <property type="project" value="UniProtKB-EC"/>
</dbReference>
<comment type="function">
    <text evidence="7">Aspartyl-tRNA synthetase with relaxed tRNA specificity since it is able to aspartylate not only its cognate tRNA(Asp) but also tRNA(Asn). Reaction proceeds in two steps: L-aspartate is first activated by ATP to form Asp-AMP and then transferred to the acceptor end of tRNA(Asp/Asn).</text>
</comment>
<dbReference type="PROSITE" id="PS50862">
    <property type="entry name" value="AA_TRNA_LIGASE_II"/>
    <property type="match status" value="1"/>
</dbReference>
<evidence type="ECO:0000313" key="9">
    <source>
        <dbReference type="EMBL" id="OIP86523.1"/>
    </source>
</evidence>
<proteinExistence type="inferred from homology"/>
<evidence type="ECO:0000259" key="8">
    <source>
        <dbReference type="PROSITE" id="PS50862"/>
    </source>
</evidence>
<keyword evidence="5 7" id="KW-0648">Protein biosynthesis</keyword>
<dbReference type="InterPro" id="IPR004115">
    <property type="entry name" value="GAD-like_sf"/>
</dbReference>
<keyword evidence="4 7" id="KW-0067">ATP-binding</keyword>
<comment type="catalytic activity">
    <reaction evidence="7">
        <text>tRNA(Asx) + L-aspartate + ATP = L-aspartyl-tRNA(Asx) + AMP + diphosphate</text>
        <dbReference type="Rhea" id="RHEA:18349"/>
        <dbReference type="Rhea" id="RHEA-COMP:9710"/>
        <dbReference type="Rhea" id="RHEA-COMP:9711"/>
        <dbReference type="ChEBI" id="CHEBI:29991"/>
        <dbReference type="ChEBI" id="CHEBI:30616"/>
        <dbReference type="ChEBI" id="CHEBI:33019"/>
        <dbReference type="ChEBI" id="CHEBI:78442"/>
        <dbReference type="ChEBI" id="CHEBI:78516"/>
        <dbReference type="ChEBI" id="CHEBI:456215"/>
        <dbReference type="EC" id="6.1.1.23"/>
    </reaction>
</comment>
<keyword evidence="6 7" id="KW-0030">Aminoacyl-tRNA synthetase</keyword>
<dbReference type="Pfam" id="PF00152">
    <property type="entry name" value="tRNA-synt_2"/>
    <property type="match status" value="1"/>
</dbReference>
<dbReference type="Pfam" id="PF01336">
    <property type="entry name" value="tRNA_anti-codon"/>
    <property type="match status" value="1"/>
</dbReference>
<dbReference type="Pfam" id="PF02938">
    <property type="entry name" value="GAD"/>
    <property type="match status" value="1"/>
</dbReference>
<dbReference type="CDD" id="cd04317">
    <property type="entry name" value="EcAspRS_like_N"/>
    <property type="match status" value="1"/>
</dbReference>
<accession>A0A1J5HQ11</accession>
<dbReference type="Gene3D" id="2.40.50.140">
    <property type="entry name" value="Nucleic acid-binding proteins"/>
    <property type="match status" value="1"/>
</dbReference>
<dbReference type="InterPro" id="IPR029351">
    <property type="entry name" value="GAD_dom"/>
</dbReference>
<feature type="binding site" evidence="7">
    <location>
        <begin position="211"/>
        <end position="213"/>
    </location>
    <ligand>
        <name>ATP</name>
        <dbReference type="ChEBI" id="CHEBI:30616"/>
    </ligand>
</feature>
<dbReference type="Proteomes" id="UP000182344">
    <property type="component" value="Unassembled WGS sequence"/>
</dbReference>
<evidence type="ECO:0000256" key="7">
    <source>
        <dbReference type="HAMAP-Rule" id="MF_00044"/>
    </source>
</evidence>
<dbReference type="GO" id="GO:0005524">
    <property type="term" value="F:ATP binding"/>
    <property type="evidence" value="ECO:0007669"/>
    <property type="project" value="UniProtKB-UniRule"/>
</dbReference>
<dbReference type="InterPro" id="IPR047089">
    <property type="entry name" value="Asp-tRNA-ligase_1_N"/>
</dbReference>
<reference evidence="9 10" key="1">
    <citation type="journal article" date="2016" name="Environ. Microbiol.">
        <title>Genomic resolution of a cold subsurface aquifer community provides metabolic insights for novel microbes adapted to high CO concentrations.</title>
        <authorList>
            <person name="Probst A.J."/>
            <person name="Castelle C.J."/>
            <person name="Singh A."/>
            <person name="Brown C.T."/>
            <person name="Anantharaman K."/>
            <person name="Sharon I."/>
            <person name="Hug L.A."/>
            <person name="Burstein D."/>
            <person name="Emerson J.B."/>
            <person name="Thomas B.C."/>
            <person name="Banfield J.F."/>
        </authorList>
    </citation>
    <scope>NUCLEOTIDE SEQUENCE [LARGE SCALE GENOMIC DNA]</scope>
    <source>
        <strain evidence="9">CG2_30_35_20</strain>
    </source>
</reference>
<dbReference type="Gene3D" id="3.30.930.10">
    <property type="entry name" value="Bira Bifunctional Protein, Domain 2"/>
    <property type="match status" value="1"/>
</dbReference>
<keyword evidence="3 7" id="KW-0547">Nucleotide-binding</keyword>
<dbReference type="AlphaFoldDB" id="A0A1J5HQ11"/>
<dbReference type="InterPro" id="IPR004524">
    <property type="entry name" value="Asp-tRNA-ligase_1"/>
</dbReference>
<evidence type="ECO:0000256" key="2">
    <source>
        <dbReference type="ARBA" id="ARBA00022598"/>
    </source>
</evidence>
<feature type="binding site" evidence="7">
    <location>
        <position position="211"/>
    </location>
    <ligand>
        <name>L-aspartate</name>
        <dbReference type="ChEBI" id="CHEBI:29991"/>
    </ligand>
</feature>
<dbReference type="SUPFAM" id="SSF50249">
    <property type="entry name" value="Nucleic acid-binding proteins"/>
    <property type="match status" value="1"/>
</dbReference>
<dbReference type="GO" id="GO:0005737">
    <property type="term" value="C:cytoplasm"/>
    <property type="evidence" value="ECO:0007669"/>
    <property type="project" value="UniProtKB-SubCell"/>
</dbReference>
<dbReference type="InterPro" id="IPR006195">
    <property type="entry name" value="aa-tRNA-synth_II"/>
</dbReference>
<dbReference type="InterPro" id="IPR004365">
    <property type="entry name" value="NA-bd_OB_tRNA"/>
</dbReference>
<dbReference type="STRING" id="1805376.AUK05_03480"/>
<comment type="subcellular location">
    <subcellularLocation>
        <location evidence="7">Cytoplasm</location>
    </subcellularLocation>
</comment>
<dbReference type="HAMAP" id="MF_00044">
    <property type="entry name" value="Asp_tRNA_synth_type1"/>
    <property type="match status" value="1"/>
</dbReference>
<dbReference type="PANTHER" id="PTHR22594">
    <property type="entry name" value="ASPARTYL/LYSYL-TRNA SYNTHETASE"/>
    <property type="match status" value="1"/>
</dbReference>
<feature type="domain" description="Aminoacyl-transfer RNA synthetases class-II family profile" evidence="8">
    <location>
        <begin position="141"/>
        <end position="544"/>
    </location>
</feature>
<feature type="region of interest" description="Aspartate" evidence="7">
    <location>
        <begin position="189"/>
        <end position="192"/>
    </location>
</feature>
<dbReference type="InterPro" id="IPR045864">
    <property type="entry name" value="aa-tRNA-synth_II/BPL/LPL"/>
</dbReference>
<feature type="binding site" evidence="7">
    <location>
        <position position="437"/>
    </location>
    <ligand>
        <name>L-aspartate</name>
        <dbReference type="ChEBI" id="CHEBI:29991"/>
    </ligand>
</feature>
<keyword evidence="7" id="KW-0963">Cytoplasm</keyword>
<dbReference type="NCBIfam" id="TIGR00459">
    <property type="entry name" value="aspS_bact"/>
    <property type="match status" value="1"/>
</dbReference>
<evidence type="ECO:0000256" key="4">
    <source>
        <dbReference type="ARBA" id="ARBA00022840"/>
    </source>
</evidence>
<dbReference type="InterPro" id="IPR012340">
    <property type="entry name" value="NA-bd_OB-fold"/>
</dbReference>
<dbReference type="PRINTS" id="PR01042">
    <property type="entry name" value="TRNASYNTHASP"/>
</dbReference>
<evidence type="ECO:0000256" key="6">
    <source>
        <dbReference type="ARBA" id="ARBA00023146"/>
    </source>
</evidence>
<dbReference type="GO" id="GO:0006422">
    <property type="term" value="P:aspartyl-tRNA aminoacylation"/>
    <property type="evidence" value="ECO:0007669"/>
    <property type="project" value="UniProtKB-UniRule"/>
</dbReference>
<comment type="similarity">
    <text evidence="1 7">Belongs to the class-II aminoacyl-tRNA synthetase family. Type 1 subfamily.</text>
</comment>
<feature type="binding site" evidence="7">
    <location>
        <position position="165"/>
    </location>
    <ligand>
        <name>L-aspartate</name>
        <dbReference type="ChEBI" id="CHEBI:29991"/>
    </ligand>
</feature>